<dbReference type="InterPro" id="IPR029479">
    <property type="entry name" value="Nitroreductase"/>
</dbReference>
<comment type="caution">
    <text evidence="5">The sequence shown here is derived from an EMBL/GenBank/DDBJ whole genome shotgun (WGS) entry which is preliminary data.</text>
</comment>
<protein>
    <submittedName>
        <fullName evidence="5">Nitroreductase</fullName>
    </submittedName>
</protein>
<dbReference type="InterPro" id="IPR000415">
    <property type="entry name" value="Nitroreductase-like"/>
</dbReference>
<keyword evidence="2" id="KW-0560">Oxidoreductase</keyword>
<evidence type="ECO:0000313" key="6">
    <source>
        <dbReference type="Proteomes" id="UP000580474"/>
    </source>
</evidence>
<dbReference type="CDD" id="cd02062">
    <property type="entry name" value="Nitro_FMN_reductase"/>
    <property type="match status" value="1"/>
</dbReference>
<dbReference type="EMBL" id="JACHIV010000001">
    <property type="protein sequence ID" value="MBB5070305.1"/>
    <property type="molecule type" value="Genomic_DNA"/>
</dbReference>
<evidence type="ECO:0000256" key="3">
    <source>
        <dbReference type="SAM" id="MobiDB-lite"/>
    </source>
</evidence>
<dbReference type="RefSeq" id="WP_221315851.1">
    <property type="nucleotide sequence ID" value="NZ_JACHIV010000001.1"/>
</dbReference>
<evidence type="ECO:0000256" key="2">
    <source>
        <dbReference type="ARBA" id="ARBA00023002"/>
    </source>
</evidence>
<feature type="region of interest" description="Disordered" evidence="3">
    <location>
        <begin position="179"/>
        <end position="201"/>
    </location>
</feature>
<organism evidence="5 6">
    <name type="scientific">Saccharopolyspora gloriosae</name>
    <dbReference type="NCBI Taxonomy" id="455344"/>
    <lineage>
        <taxon>Bacteria</taxon>
        <taxon>Bacillati</taxon>
        <taxon>Actinomycetota</taxon>
        <taxon>Actinomycetes</taxon>
        <taxon>Pseudonocardiales</taxon>
        <taxon>Pseudonocardiaceae</taxon>
        <taxon>Saccharopolyspora</taxon>
    </lineage>
</organism>
<proteinExistence type="inferred from homology"/>
<gene>
    <name evidence="5" type="ORF">BJ969_003393</name>
</gene>
<comment type="similarity">
    <text evidence="1">Belongs to the nitroreductase family.</text>
</comment>
<sequence length="201" mass="22234">MDLDQALTTTRTVRRRLDLARPVDPELIRECLRLATCAPNGGNRQDWRFLVLDDAEVKEQVARHYREASAEYLADKPENANTAAARALAERLADVPALVLVCSRGRLAADAPPAKRSSFYGSIYPAVWSFMLAARARELSTALTTVHLAREREVADLLGIPFDEVTQVALIPVAHRLGPQPSGRPPRGPVEEVVAHNRWTP</sequence>
<feature type="domain" description="Nitroreductase" evidence="4">
    <location>
        <begin position="10"/>
        <end position="173"/>
    </location>
</feature>
<dbReference type="PANTHER" id="PTHR43673">
    <property type="entry name" value="NAD(P)H NITROREDUCTASE YDGI-RELATED"/>
    <property type="match status" value="1"/>
</dbReference>
<evidence type="ECO:0000259" key="4">
    <source>
        <dbReference type="Pfam" id="PF00881"/>
    </source>
</evidence>
<reference evidence="5 6" key="1">
    <citation type="submission" date="2020-08" db="EMBL/GenBank/DDBJ databases">
        <title>Sequencing the genomes of 1000 actinobacteria strains.</title>
        <authorList>
            <person name="Klenk H.-P."/>
        </authorList>
    </citation>
    <scope>NUCLEOTIDE SEQUENCE [LARGE SCALE GENOMIC DNA]</scope>
    <source>
        <strain evidence="5 6">DSM 45582</strain>
    </source>
</reference>
<evidence type="ECO:0000313" key="5">
    <source>
        <dbReference type="EMBL" id="MBB5070305.1"/>
    </source>
</evidence>
<accession>A0A840NJU3</accession>
<dbReference type="SUPFAM" id="SSF55469">
    <property type="entry name" value="FMN-dependent nitroreductase-like"/>
    <property type="match status" value="1"/>
</dbReference>
<dbReference type="AlphaFoldDB" id="A0A840NJU3"/>
<dbReference type="PANTHER" id="PTHR43673:SF10">
    <property type="entry name" value="NADH DEHYDROGENASE_NAD(P)H NITROREDUCTASE XCC3605-RELATED"/>
    <property type="match status" value="1"/>
</dbReference>
<name>A0A840NJU3_9PSEU</name>
<dbReference type="Pfam" id="PF00881">
    <property type="entry name" value="Nitroreductase"/>
    <property type="match status" value="1"/>
</dbReference>
<evidence type="ECO:0000256" key="1">
    <source>
        <dbReference type="ARBA" id="ARBA00007118"/>
    </source>
</evidence>
<dbReference type="GO" id="GO:0016491">
    <property type="term" value="F:oxidoreductase activity"/>
    <property type="evidence" value="ECO:0007669"/>
    <property type="project" value="UniProtKB-KW"/>
</dbReference>
<dbReference type="Proteomes" id="UP000580474">
    <property type="component" value="Unassembled WGS sequence"/>
</dbReference>
<keyword evidence="6" id="KW-1185">Reference proteome</keyword>
<dbReference type="Gene3D" id="3.40.109.10">
    <property type="entry name" value="NADH Oxidase"/>
    <property type="match status" value="1"/>
</dbReference>